<evidence type="ECO:0000313" key="2">
    <source>
        <dbReference type="Proteomes" id="UP000001879"/>
    </source>
</evidence>
<keyword evidence="2" id="KW-1185">Reference proteome</keyword>
<proteinExistence type="predicted"/>
<accession>D3SZT2</accession>
<gene>
    <name evidence="1" type="ordered locus">Nmag_2788</name>
</gene>
<dbReference type="KEGG" id="nmg:Nmag_2788"/>
<dbReference type="STRING" id="547559.Nmag_2788"/>
<name>D3SZT2_NATMM</name>
<reference evidence="2" key="1">
    <citation type="submission" date="2010-02" db="EMBL/GenBank/DDBJ databases">
        <title>Complete sequence of chromosome of Natrialba magadii ATCC 43099.</title>
        <authorList>
            <consortium name="US DOE Joint Genome Institute"/>
            <person name="Lucas S."/>
            <person name="Copeland A."/>
            <person name="Lapidus A."/>
            <person name="Cheng J.-F."/>
            <person name="Bruce D."/>
            <person name="Goodwin L."/>
            <person name="Pitluck S."/>
            <person name="Davenport K."/>
            <person name="Saunders E."/>
            <person name="Detter J.C."/>
            <person name="Han C."/>
            <person name="Tapia R."/>
            <person name="Land M."/>
            <person name="Hauser L."/>
            <person name="Kyrpides N."/>
            <person name="Mikhailova N."/>
            <person name="De Castro R.E."/>
            <person name="Maupin-Furlow J.A."/>
            <person name="Woyke T."/>
        </authorList>
    </citation>
    <scope>NUCLEOTIDE SEQUENCE [LARGE SCALE GENOMIC DNA]</scope>
    <source>
        <strain evidence="2">ATCC 43099 / DSM 3394 / CCM 3739 / CIP 104546 / IAM 13178 / JCM 8861 / NBRC 102185 / NCIMB 2190 / MS3</strain>
    </source>
</reference>
<sequence length="86" mass="9794">MFLVRSAGHRSEVGRGVLEHARPCFASRRSMSMKASAGLQNSGTDANEDDRITNKRRVRWICCGVEATCRHNRRDDGYSYCKEESR</sequence>
<evidence type="ECO:0000313" key="1">
    <source>
        <dbReference type="EMBL" id="ADD06342.1"/>
    </source>
</evidence>
<dbReference type="PaxDb" id="547559-Nmag_2788"/>
<dbReference type="EMBL" id="CP001932">
    <property type="protein sequence ID" value="ADD06342.1"/>
    <property type="molecule type" value="Genomic_DNA"/>
</dbReference>
<dbReference type="AlphaFoldDB" id="D3SZT2"/>
<organism evidence="1 2">
    <name type="scientific">Natrialba magadii (strain ATCC 43099 / DSM 3394 / CCM 3739 / CIP 104546 / IAM 13178 / JCM 8861 / NBRC 102185 / NCIMB 2190 / MS3)</name>
    <name type="common">Natronobacterium magadii</name>
    <dbReference type="NCBI Taxonomy" id="547559"/>
    <lineage>
        <taxon>Archaea</taxon>
        <taxon>Methanobacteriati</taxon>
        <taxon>Methanobacteriota</taxon>
        <taxon>Stenosarchaea group</taxon>
        <taxon>Halobacteria</taxon>
        <taxon>Halobacteriales</taxon>
        <taxon>Natrialbaceae</taxon>
        <taxon>Natrialba</taxon>
    </lineage>
</organism>
<reference evidence="1 2" key="2">
    <citation type="journal article" date="2012" name="BMC Genomics">
        <title>A comparative genomics perspective on the genetic content of the alkaliphilic haloarchaeon Natrialba magadii ATCC 43099T.</title>
        <authorList>
            <person name="Siddaramappa S."/>
            <person name="Challacombe J.F."/>
            <person name="Decastro R.E."/>
            <person name="Pfeiffer F."/>
            <person name="Sastre D.E."/>
            <person name="Gimenez M.I."/>
            <person name="Paggi R.A."/>
            <person name="Detter J.C."/>
            <person name="Davenport K.W."/>
            <person name="Goodwin L.A."/>
            <person name="Kyrpides N."/>
            <person name="Tapia R."/>
            <person name="Pitluck S."/>
            <person name="Lucas S."/>
            <person name="Woyke T."/>
            <person name="Maupin-Furlow J.A."/>
        </authorList>
    </citation>
    <scope>NUCLEOTIDE SEQUENCE [LARGE SCALE GENOMIC DNA]</scope>
    <source>
        <strain evidence="2">ATCC 43099 / DSM 3394 / CCM 3739 / CIP 104546 / IAM 13178 / JCM 8861 / NBRC 102185 / NCIMB 2190 / MS3</strain>
    </source>
</reference>
<dbReference type="Proteomes" id="UP000001879">
    <property type="component" value="Chromosome"/>
</dbReference>
<dbReference type="HOGENOM" id="CLU_2490553_0_0_2"/>
<protein>
    <submittedName>
        <fullName evidence="1">Uncharacterized protein</fullName>
    </submittedName>
</protein>